<feature type="region of interest" description="Disordered" evidence="1">
    <location>
        <begin position="30"/>
        <end position="60"/>
    </location>
</feature>
<dbReference type="InterPro" id="IPR039448">
    <property type="entry name" value="Beta_helix"/>
</dbReference>
<dbReference type="Proteomes" id="UP000547614">
    <property type="component" value="Unassembled WGS sequence"/>
</dbReference>
<name>A0A839V6G7_9GAMM</name>
<dbReference type="Pfam" id="PF13229">
    <property type="entry name" value="Beta_helix"/>
    <property type="match status" value="1"/>
</dbReference>
<dbReference type="SUPFAM" id="SSF51126">
    <property type="entry name" value="Pectin lyase-like"/>
    <property type="match status" value="1"/>
</dbReference>
<feature type="compositionally biased region" description="Low complexity" evidence="1">
    <location>
        <begin position="30"/>
        <end position="41"/>
    </location>
</feature>
<sequence length="405" mass="43895">MSLSSLTDDEKALSGSMTAGSTLLASNRQAATASSGAAPTPRGIEVTTSQMGVRPSGDPVTDHRQLQAFLDSIATDGVAGLIEAGHWYVHKKLILHDGTRLRGRGMGRTTLEARPADWQQPDYVLLHLDVDRSLHRHGVFLSDFGVIGADKQATDNGPLLRLEGMSDFLLERLQVEDASSYGIFVTGYGVGTFTNDIDAPFWNSTHRGTIRQCRALRGQVGIGCEGGAQNVLIMGNHTSGQTLHGFRLASAYETQLVANSARDTRNAYWVDRHRGVHVLYNTARKVEQGCVYGGFHDQKDGEISKGLWIMGNEFDTTDTAITDAYHGDANKFTNDVKIKDNMLSGGNVRLLWTRKVDVQGNSGDGRNVIRTSHHVTGMIGNNLMPLYNTATGVIDIGNNLDPGGM</sequence>
<reference evidence="3 4" key="1">
    <citation type="submission" date="2020-08" db="EMBL/GenBank/DDBJ databases">
        <title>Genomic Encyclopedia of Type Strains, Phase III (KMG-III): the genomes of soil and plant-associated and newly described type strains.</title>
        <authorList>
            <person name="Whitman W."/>
        </authorList>
    </citation>
    <scope>NUCLEOTIDE SEQUENCE [LARGE SCALE GENOMIC DNA]</scope>
    <source>
        <strain evidence="3 4">CECT 7282</strain>
    </source>
</reference>
<dbReference type="InterPro" id="IPR012334">
    <property type="entry name" value="Pectin_lyas_fold"/>
</dbReference>
<dbReference type="Gene3D" id="2.160.20.10">
    <property type="entry name" value="Single-stranded right-handed beta-helix, Pectin lyase-like"/>
    <property type="match status" value="1"/>
</dbReference>
<organism evidence="3 4">
    <name type="scientific">Halomonas cerina</name>
    <dbReference type="NCBI Taxonomy" id="447424"/>
    <lineage>
        <taxon>Bacteria</taxon>
        <taxon>Pseudomonadati</taxon>
        <taxon>Pseudomonadota</taxon>
        <taxon>Gammaproteobacteria</taxon>
        <taxon>Oceanospirillales</taxon>
        <taxon>Halomonadaceae</taxon>
        <taxon>Halomonas</taxon>
    </lineage>
</organism>
<accession>A0A839V6G7</accession>
<dbReference type="RefSeq" id="WP_183324150.1">
    <property type="nucleotide sequence ID" value="NZ_JACHXP010000002.1"/>
</dbReference>
<feature type="domain" description="Right handed beta helix" evidence="2">
    <location>
        <begin position="163"/>
        <end position="290"/>
    </location>
</feature>
<comment type="caution">
    <text evidence="3">The sequence shown here is derived from an EMBL/GenBank/DDBJ whole genome shotgun (WGS) entry which is preliminary data.</text>
</comment>
<dbReference type="AlphaFoldDB" id="A0A839V6G7"/>
<gene>
    <name evidence="3" type="ORF">FHR94_000617</name>
</gene>
<dbReference type="InterPro" id="IPR011050">
    <property type="entry name" value="Pectin_lyase_fold/virulence"/>
</dbReference>
<protein>
    <recommendedName>
        <fullName evidence="2">Right handed beta helix domain-containing protein</fullName>
    </recommendedName>
</protein>
<proteinExistence type="predicted"/>
<keyword evidence="4" id="KW-1185">Reference proteome</keyword>
<evidence type="ECO:0000313" key="3">
    <source>
        <dbReference type="EMBL" id="MBB3189395.1"/>
    </source>
</evidence>
<evidence type="ECO:0000313" key="4">
    <source>
        <dbReference type="Proteomes" id="UP000547614"/>
    </source>
</evidence>
<evidence type="ECO:0000256" key="1">
    <source>
        <dbReference type="SAM" id="MobiDB-lite"/>
    </source>
</evidence>
<dbReference type="EMBL" id="JACHXP010000002">
    <property type="protein sequence ID" value="MBB3189395.1"/>
    <property type="molecule type" value="Genomic_DNA"/>
</dbReference>
<evidence type="ECO:0000259" key="2">
    <source>
        <dbReference type="Pfam" id="PF13229"/>
    </source>
</evidence>